<dbReference type="PANTHER" id="PTHR20963:SF42">
    <property type="entry name" value="PHOSPHOGLYCERATE MUTASE-LIKE PROTEIN"/>
    <property type="match status" value="1"/>
</dbReference>
<keyword evidence="4" id="KW-1185">Reference proteome</keyword>
<dbReference type="Proteomes" id="UP000323386">
    <property type="component" value="Unassembled WGS sequence"/>
</dbReference>
<proteinExistence type="predicted"/>
<dbReference type="CDD" id="cd07061">
    <property type="entry name" value="HP_HAP_like"/>
    <property type="match status" value="1"/>
</dbReference>
<dbReference type="EMBL" id="OOIP01000016">
    <property type="protein sequence ID" value="SPO39756.1"/>
    <property type="molecule type" value="Genomic_DNA"/>
</dbReference>
<keyword evidence="2" id="KW-0732">Signal</keyword>
<dbReference type="InterPro" id="IPR000560">
    <property type="entry name" value="His_Pase_clade-2"/>
</dbReference>
<dbReference type="InterPro" id="IPR033379">
    <property type="entry name" value="Acid_Pase_AS"/>
</dbReference>
<protein>
    <submittedName>
        <fullName evidence="3">Related to 3-phytase A</fullName>
    </submittedName>
</protein>
<dbReference type="Gene3D" id="3.40.50.1240">
    <property type="entry name" value="Phosphoglycerate mutase-like"/>
    <property type="match status" value="1"/>
</dbReference>
<dbReference type="PROSITE" id="PS00616">
    <property type="entry name" value="HIS_ACID_PHOSPHAT_1"/>
    <property type="match status" value="1"/>
</dbReference>
<gene>
    <name evidence="3" type="ORF">PSFLO_05237</name>
</gene>
<name>A0A5C3F6T2_9BASI</name>
<dbReference type="Pfam" id="PF00328">
    <property type="entry name" value="His_Phos_2"/>
    <property type="match status" value="1"/>
</dbReference>
<dbReference type="GO" id="GO:0003993">
    <property type="term" value="F:acid phosphatase activity"/>
    <property type="evidence" value="ECO:0007669"/>
    <property type="project" value="TreeGrafter"/>
</dbReference>
<reference evidence="3 4" key="1">
    <citation type="submission" date="2018-03" db="EMBL/GenBank/DDBJ databases">
        <authorList>
            <person name="Guldener U."/>
        </authorList>
    </citation>
    <scope>NUCLEOTIDE SEQUENCE [LARGE SCALE GENOMIC DNA]</scope>
    <source>
        <strain evidence="3 4">DAOM196992</strain>
    </source>
</reference>
<organism evidence="3 4">
    <name type="scientific">Pseudozyma flocculosa</name>
    <dbReference type="NCBI Taxonomy" id="84751"/>
    <lineage>
        <taxon>Eukaryota</taxon>
        <taxon>Fungi</taxon>
        <taxon>Dikarya</taxon>
        <taxon>Basidiomycota</taxon>
        <taxon>Ustilaginomycotina</taxon>
        <taxon>Ustilaginomycetes</taxon>
        <taxon>Ustilaginales</taxon>
        <taxon>Ustilaginaceae</taxon>
        <taxon>Pseudozyma</taxon>
    </lineage>
</organism>
<evidence type="ECO:0000256" key="2">
    <source>
        <dbReference type="SAM" id="SignalP"/>
    </source>
</evidence>
<dbReference type="SUPFAM" id="SSF53254">
    <property type="entry name" value="Phosphoglycerate mutase-like"/>
    <property type="match status" value="1"/>
</dbReference>
<accession>A0A5C3F6T2</accession>
<keyword evidence="1" id="KW-0378">Hydrolase</keyword>
<feature type="chain" id="PRO_5023019777" evidence="2">
    <location>
        <begin position="25"/>
        <end position="566"/>
    </location>
</feature>
<dbReference type="PANTHER" id="PTHR20963">
    <property type="entry name" value="MULTIPLE INOSITOL POLYPHOSPHATE PHOSPHATASE-RELATED"/>
    <property type="match status" value="1"/>
</dbReference>
<dbReference type="OrthoDB" id="6509975at2759"/>
<dbReference type="InterPro" id="IPR029033">
    <property type="entry name" value="His_PPase_superfam"/>
</dbReference>
<evidence type="ECO:0000313" key="4">
    <source>
        <dbReference type="Proteomes" id="UP000323386"/>
    </source>
</evidence>
<sequence length="566" mass="61936">MPCTRFSMRLLTAGLLASTLLVSASPAYLLDRQLHLEPRQANDTATPTTDAAGAFPTDVGYLGTTKPGAAPFLVVNDRIPGSRGNSPVETRWNTTGPSDPSFDIFKNVGNESPYFSTPLFASFQEKAAVLPETCTVSQVHLLHRHGARYPTSSTTEGAPLFGATIANASKADAFNATGPLSFLNDWQYQLGAELLVPLGAQQLFDSGVHAYYRYGRLYNATTQPHKPVVRTTSESRMLDSARYFSLGFWGWDAPNLINLEVVLEAGEGLAPGAFNNTLAPYDTCNNSDTITVGDTYLRPVWDEIYLANATKRLQPYVDGLNLTTDLVYGMQSLCAYETVTLGYSDFCLLFTQQEWEGYEYDLDLQFQGDYGMMSPTGRAQGIGYVQELLARLTNTTLAAGNLNVTTQNTTLDFDPARFPIDQPLYFDFTHDDVIVSVLAALNYQQVVGDFLDPTKPDPNRTFRLSHITPFAARLFFEVVDCTGGSGSGSGSVEAGRYIRTVLNDAVVPLDDNQGCQPNDHGLCKLDDFVRYQQQNAEKAANFDKACFGVNGTDFTITGPVRNGTVY</sequence>
<feature type="signal peptide" evidence="2">
    <location>
        <begin position="1"/>
        <end position="24"/>
    </location>
</feature>
<dbReference type="AlphaFoldDB" id="A0A5C3F6T2"/>
<evidence type="ECO:0000313" key="3">
    <source>
        <dbReference type="EMBL" id="SPO39756.1"/>
    </source>
</evidence>
<evidence type="ECO:0000256" key="1">
    <source>
        <dbReference type="ARBA" id="ARBA00022801"/>
    </source>
</evidence>